<sequence length="473" mass="52941">MAQQNPGESTHSRQLRREYGRAFDQAAGLVASFRSCDCDTERHGADLQDLNAMIDDMMLTRQRLGACHSLPQCDGTNLEDDLSDEVLKAILARLESNYAVLHDEVTASPCDCVDRPAILPDPETPEVISDEERERRRLQELLVHGKPRVPINPATLMTLPAELRSMIFGNALRPSNGVVRIISHRLDGQAGNNYDVYDQTRLGGPIDHLLRFTVPGNTNSGRRNRHTWALLGERHGAVGPNGVVDNDFNILHTHPAFYWEGAGEFWRRAVVDNLMFSFGPEVHKRGRASPFGHVEFDGIRAAYTFLQTLRLDDPANPDSVEVDPDNPTGPMVVPWVEGPPVLGLPAIGLPSSTHWYRPLTQFRFRTLNRLRLRVTVHAVDVNLTVDNYMTHPATLRAAVFLCHLRGQMLTRGDLLGSQFVRALIDYNDPGDNGMAPPIIPRIIVEIDDSWDPNTETHTHHGWGHTDEDEYNAP</sequence>
<name>A0A2P5IAJ8_DIAHE</name>
<evidence type="ECO:0000256" key="1">
    <source>
        <dbReference type="SAM" id="MobiDB-lite"/>
    </source>
</evidence>
<protein>
    <submittedName>
        <fullName evidence="2">Uncharacterized protein</fullName>
    </submittedName>
</protein>
<keyword evidence="3" id="KW-1185">Reference proteome</keyword>
<dbReference type="InParanoid" id="A0A2P5IAJ8"/>
<comment type="caution">
    <text evidence="2">The sequence shown here is derived from an EMBL/GenBank/DDBJ whole genome shotgun (WGS) entry which is preliminary data.</text>
</comment>
<organism evidence="2 3">
    <name type="scientific">Diaporthe helianthi</name>
    <dbReference type="NCBI Taxonomy" id="158607"/>
    <lineage>
        <taxon>Eukaryota</taxon>
        <taxon>Fungi</taxon>
        <taxon>Dikarya</taxon>
        <taxon>Ascomycota</taxon>
        <taxon>Pezizomycotina</taxon>
        <taxon>Sordariomycetes</taxon>
        <taxon>Sordariomycetidae</taxon>
        <taxon>Diaporthales</taxon>
        <taxon>Diaporthaceae</taxon>
        <taxon>Diaporthe</taxon>
    </lineage>
</organism>
<evidence type="ECO:0000313" key="2">
    <source>
        <dbReference type="EMBL" id="POS79486.1"/>
    </source>
</evidence>
<accession>A0A2P5IAJ8</accession>
<gene>
    <name evidence="2" type="ORF">DHEL01_v202108</name>
</gene>
<dbReference type="EMBL" id="MAVT02000110">
    <property type="protein sequence ID" value="POS79486.1"/>
    <property type="molecule type" value="Genomic_DNA"/>
</dbReference>
<evidence type="ECO:0000313" key="3">
    <source>
        <dbReference type="Proteomes" id="UP000094444"/>
    </source>
</evidence>
<dbReference type="OrthoDB" id="5236797at2759"/>
<reference evidence="2" key="1">
    <citation type="submission" date="2017-09" db="EMBL/GenBank/DDBJ databases">
        <title>Polyketide synthases of a Diaporthe helianthi virulent isolate.</title>
        <authorList>
            <person name="Baroncelli R."/>
        </authorList>
    </citation>
    <scope>NUCLEOTIDE SEQUENCE [LARGE SCALE GENOMIC DNA]</scope>
    <source>
        <strain evidence="2">7/96</strain>
    </source>
</reference>
<dbReference type="Proteomes" id="UP000094444">
    <property type="component" value="Unassembled WGS sequence"/>
</dbReference>
<dbReference type="AlphaFoldDB" id="A0A2P5IAJ8"/>
<proteinExistence type="predicted"/>
<feature type="region of interest" description="Disordered" evidence="1">
    <location>
        <begin position="454"/>
        <end position="473"/>
    </location>
</feature>